<sequence length="135" mass="13822">MTTPETEAFTRKSSVATAKQVRLNLVYIDLWSAVKVSAMVALAISVAVFLTVILSWFLLSAVGVIGALEGVIGDILGDGGGGILALLQLEQVLVLAGVGALINVLSLTVLGSVGAVMYNAIARFTGGLTVGFTNT</sequence>
<name>A0A6J6KIK6_9ZZZZ</name>
<evidence type="ECO:0000256" key="1">
    <source>
        <dbReference type="SAM" id="Phobius"/>
    </source>
</evidence>
<protein>
    <submittedName>
        <fullName evidence="4">Unannotated protein</fullName>
    </submittedName>
</protein>
<dbReference type="AlphaFoldDB" id="A0A6J6KIK6"/>
<gene>
    <name evidence="3" type="ORF">UFOPK1684_01216</name>
    <name evidence="4" type="ORF">UFOPK2158_01100</name>
</gene>
<dbReference type="EMBL" id="CAEZTM010000067">
    <property type="protein sequence ID" value="CAB4578570.1"/>
    <property type="molecule type" value="Genomic_DNA"/>
</dbReference>
<dbReference type="InterPro" id="IPR021949">
    <property type="entry name" value="DUF3566_TM"/>
</dbReference>
<evidence type="ECO:0000259" key="2">
    <source>
        <dbReference type="Pfam" id="PF12089"/>
    </source>
</evidence>
<keyword evidence="1" id="KW-1133">Transmembrane helix</keyword>
<feature type="transmembrane region" description="Helical" evidence="1">
    <location>
        <begin position="36"/>
        <end position="59"/>
    </location>
</feature>
<dbReference type="Pfam" id="PF12089">
    <property type="entry name" value="DUF3566"/>
    <property type="match status" value="1"/>
</dbReference>
<accession>A0A6J6KIK6</accession>
<dbReference type="EMBL" id="CAEZVY010000126">
    <property type="protein sequence ID" value="CAB4649382.1"/>
    <property type="molecule type" value="Genomic_DNA"/>
</dbReference>
<keyword evidence="1" id="KW-0472">Membrane</keyword>
<feature type="domain" description="DUF3566" evidence="2">
    <location>
        <begin position="19"/>
        <end position="133"/>
    </location>
</feature>
<evidence type="ECO:0000313" key="4">
    <source>
        <dbReference type="EMBL" id="CAB4649382.1"/>
    </source>
</evidence>
<evidence type="ECO:0000313" key="3">
    <source>
        <dbReference type="EMBL" id="CAB4578570.1"/>
    </source>
</evidence>
<feature type="transmembrane region" description="Helical" evidence="1">
    <location>
        <begin position="95"/>
        <end position="118"/>
    </location>
</feature>
<organism evidence="4">
    <name type="scientific">freshwater metagenome</name>
    <dbReference type="NCBI Taxonomy" id="449393"/>
    <lineage>
        <taxon>unclassified sequences</taxon>
        <taxon>metagenomes</taxon>
        <taxon>ecological metagenomes</taxon>
    </lineage>
</organism>
<feature type="transmembrane region" description="Helical" evidence="1">
    <location>
        <begin position="71"/>
        <end position="89"/>
    </location>
</feature>
<proteinExistence type="predicted"/>
<keyword evidence="1" id="KW-0812">Transmembrane</keyword>
<reference evidence="4" key="1">
    <citation type="submission" date="2020-05" db="EMBL/GenBank/DDBJ databases">
        <authorList>
            <person name="Chiriac C."/>
            <person name="Salcher M."/>
            <person name="Ghai R."/>
            <person name="Kavagutti S V."/>
        </authorList>
    </citation>
    <scope>NUCLEOTIDE SEQUENCE</scope>
</reference>